<dbReference type="GO" id="GO:0032267">
    <property type="term" value="F:tRNA(Ile)-lysidine synthase activity"/>
    <property type="evidence" value="ECO:0007669"/>
    <property type="project" value="UniProtKB-EC"/>
</dbReference>
<dbReference type="InterPro" id="IPR012796">
    <property type="entry name" value="Lysidine-tRNA-synth_C"/>
</dbReference>
<evidence type="ECO:0000256" key="2">
    <source>
        <dbReference type="ARBA" id="ARBA00022490"/>
    </source>
</evidence>
<evidence type="ECO:0000256" key="6">
    <source>
        <dbReference type="ARBA" id="ARBA00022840"/>
    </source>
</evidence>
<dbReference type="SUPFAM" id="SSF82829">
    <property type="entry name" value="MesJ substrate recognition domain-like"/>
    <property type="match status" value="1"/>
</dbReference>
<sequence length="426" mass="46160">MTLELSSLQATIDRALAQTPPGRGVWVALSGGLDSALLLSLAAEACRRHPRPLRALHVHHGLQAAADDFERHCRRCCSRLGVPLYVERAAVDVSAGRGVEGEARAARYAAFARRVGAGETLWLAQHRDDQAETFLLAALRGAGLRGLGAMPAVRDLEGCRLVRPLLDASRAALEAEAGRLALGWVEDPSNADTALDRNFLRHRVLPTLAERWPDAGGSLARSARLSGEADGLLEEFAAEDLARLGGDPGRLPIPALSRLSAPRRRLLIRHCLGRQGVPTPPAARLATLIEQLGARRDAEVRVAWEGAEARVWRGALYLLAPVVSLPAEWRAEWDGRAPFPTPSGPLTSGLFRGDGIPARLTLAPRLGGERLRLEGRGHRDLKRLCQEWALPPWERAGLLVAWHGERVVAVGRPSGWLACAEGWRPN</sequence>
<evidence type="ECO:0000256" key="3">
    <source>
        <dbReference type="ARBA" id="ARBA00022598"/>
    </source>
</evidence>
<feature type="domain" description="Lysidine-tRNA(Ile) synthetase C-terminal" evidence="9">
    <location>
        <begin position="360"/>
        <end position="423"/>
    </location>
</feature>
<comment type="function">
    <text evidence="8">Ligates lysine onto the cytidine present at position 34 of the AUA codon-specific tRNA(Ile) that contains the anticodon CAU, in an ATP-dependent manner. Cytidine is converted to lysidine, thus changing the amino acid specificity of the tRNA from methionine to isoleucine.</text>
</comment>
<name>A0A7W5G6W3_9GAMM</name>
<dbReference type="EC" id="6.3.4.19" evidence="8"/>
<dbReference type="Pfam" id="PF09179">
    <property type="entry name" value="TilS"/>
    <property type="match status" value="1"/>
</dbReference>
<dbReference type="EMBL" id="JACHXM010000019">
    <property type="protein sequence ID" value="MBB3142277.1"/>
    <property type="molecule type" value="Genomic_DNA"/>
</dbReference>
<reference evidence="10 11" key="1">
    <citation type="submission" date="2020-08" db="EMBL/GenBank/DDBJ databases">
        <title>Genomic Encyclopedia of Type Strains, Phase III (KMG-III): the genomes of soil and plant-associated and newly described type strains.</title>
        <authorList>
            <person name="Whitman W."/>
        </authorList>
    </citation>
    <scope>NUCLEOTIDE SEQUENCE [LARGE SCALE GENOMIC DNA]</scope>
    <source>
        <strain evidence="10 11">CECT 5995</strain>
    </source>
</reference>
<accession>A0A7W5G6W3</accession>
<keyword evidence="4 8" id="KW-0819">tRNA processing</keyword>
<evidence type="ECO:0000256" key="7">
    <source>
        <dbReference type="ARBA" id="ARBA00048539"/>
    </source>
</evidence>
<keyword evidence="3 8" id="KW-0436">Ligase</keyword>
<dbReference type="GO" id="GO:0006400">
    <property type="term" value="P:tRNA modification"/>
    <property type="evidence" value="ECO:0007669"/>
    <property type="project" value="UniProtKB-UniRule"/>
</dbReference>
<dbReference type="GO" id="GO:0005737">
    <property type="term" value="C:cytoplasm"/>
    <property type="evidence" value="ECO:0007669"/>
    <property type="project" value="UniProtKB-SubCell"/>
</dbReference>
<dbReference type="InterPro" id="IPR012795">
    <property type="entry name" value="tRNA_Ile_lys_synt_N"/>
</dbReference>
<comment type="caution">
    <text evidence="10">The sequence shown here is derived from an EMBL/GenBank/DDBJ whole genome shotgun (WGS) entry which is preliminary data.</text>
</comment>
<feature type="binding site" evidence="8">
    <location>
        <begin position="30"/>
        <end position="35"/>
    </location>
    <ligand>
        <name>ATP</name>
        <dbReference type="ChEBI" id="CHEBI:30616"/>
    </ligand>
</feature>
<comment type="similarity">
    <text evidence="8">Belongs to the tRNA(Ile)-lysidine synthase family.</text>
</comment>
<keyword evidence="5 8" id="KW-0547">Nucleotide-binding</keyword>
<dbReference type="HAMAP" id="MF_01161">
    <property type="entry name" value="tRNA_Ile_lys_synt"/>
    <property type="match status" value="1"/>
</dbReference>
<organism evidence="10 11">
    <name type="scientific">Halomonas organivorans</name>
    <dbReference type="NCBI Taxonomy" id="257772"/>
    <lineage>
        <taxon>Bacteria</taxon>
        <taxon>Pseudomonadati</taxon>
        <taxon>Pseudomonadota</taxon>
        <taxon>Gammaproteobacteria</taxon>
        <taxon>Oceanospirillales</taxon>
        <taxon>Halomonadaceae</taxon>
        <taxon>Halomonas</taxon>
    </lineage>
</organism>
<dbReference type="SUPFAM" id="SSF52402">
    <property type="entry name" value="Adenine nucleotide alpha hydrolases-like"/>
    <property type="match status" value="1"/>
</dbReference>
<comment type="subcellular location">
    <subcellularLocation>
        <location evidence="1 8">Cytoplasm</location>
    </subcellularLocation>
</comment>
<evidence type="ECO:0000313" key="11">
    <source>
        <dbReference type="Proteomes" id="UP000525987"/>
    </source>
</evidence>
<evidence type="ECO:0000313" key="10">
    <source>
        <dbReference type="EMBL" id="MBB3142277.1"/>
    </source>
</evidence>
<comment type="catalytic activity">
    <reaction evidence="7 8">
        <text>cytidine(34) in tRNA(Ile2) + L-lysine + ATP = lysidine(34) in tRNA(Ile2) + AMP + diphosphate + H(+)</text>
        <dbReference type="Rhea" id="RHEA:43744"/>
        <dbReference type="Rhea" id="RHEA-COMP:10625"/>
        <dbReference type="Rhea" id="RHEA-COMP:10670"/>
        <dbReference type="ChEBI" id="CHEBI:15378"/>
        <dbReference type="ChEBI" id="CHEBI:30616"/>
        <dbReference type="ChEBI" id="CHEBI:32551"/>
        <dbReference type="ChEBI" id="CHEBI:33019"/>
        <dbReference type="ChEBI" id="CHEBI:82748"/>
        <dbReference type="ChEBI" id="CHEBI:83665"/>
        <dbReference type="ChEBI" id="CHEBI:456215"/>
        <dbReference type="EC" id="6.3.4.19"/>
    </reaction>
</comment>
<dbReference type="PANTHER" id="PTHR43033:SF1">
    <property type="entry name" value="TRNA(ILE)-LYSIDINE SYNTHASE-RELATED"/>
    <property type="match status" value="1"/>
</dbReference>
<dbReference type="NCBIfam" id="TIGR02432">
    <property type="entry name" value="lysidine_TilS_N"/>
    <property type="match status" value="1"/>
</dbReference>
<dbReference type="SMART" id="SM00977">
    <property type="entry name" value="TilS_C"/>
    <property type="match status" value="1"/>
</dbReference>
<evidence type="ECO:0000256" key="1">
    <source>
        <dbReference type="ARBA" id="ARBA00004496"/>
    </source>
</evidence>
<proteinExistence type="inferred from homology"/>
<dbReference type="PANTHER" id="PTHR43033">
    <property type="entry name" value="TRNA(ILE)-LYSIDINE SYNTHASE-RELATED"/>
    <property type="match status" value="1"/>
</dbReference>
<evidence type="ECO:0000256" key="8">
    <source>
        <dbReference type="HAMAP-Rule" id="MF_01161"/>
    </source>
</evidence>
<dbReference type="Pfam" id="PF01171">
    <property type="entry name" value="ATP_bind_3"/>
    <property type="match status" value="1"/>
</dbReference>
<dbReference type="SUPFAM" id="SSF56037">
    <property type="entry name" value="PheT/TilS domain"/>
    <property type="match status" value="1"/>
</dbReference>
<evidence type="ECO:0000259" key="9">
    <source>
        <dbReference type="SMART" id="SM00977"/>
    </source>
</evidence>
<dbReference type="InterPro" id="IPR012094">
    <property type="entry name" value="tRNA_Ile_lys_synt"/>
</dbReference>
<keyword evidence="11" id="KW-1185">Reference proteome</keyword>
<dbReference type="NCBIfam" id="TIGR02433">
    <property type="entry name" value="lysidine_TilS_C"/>
    <property type="match status" value="1"/>
</dbReference>
<dbReference type="AlphaFoldDB" id="A0A7W5G6W3"/>
<dbReference type="Pfam" id="PF11734">
    <property type="entry name" value="TilS_C"/>
    <property type="match status" value="1"/>
</dbReference>
<dbReference type="Gene3D" id="3.40.50.620">
    <property type="entry name" value="HUPs"/>
    <property type="match status" value="1"/>
</dbReference>
<gene>
    <name evidence="8" type="primary">tilS</name>
    <name evidence="10" type="ORF">FHR96_003165</name>
</gene>
<evidence type="ECO:0000256" key="5">
    <source>
        <dbReference type="ARBA" id="ARBA00022741"/>
    </source>
</evidence>
<keyword evidence="6 8" id="KW-0067">ATP-binding</keyword>
<dbReference type="InterPro" id="IPR015262">
    <property type="entry name" value="tRNA_Ile_lys_synt_subst-bd"/>
</dbReference>
<comment type="domain">
    <text evidence="8">The N-terminal region contains the highly conserved SGGXDS motif, predicted to be a P-loop motif involved in ATP binding.</text>
</comment>
<dbReference type="GO" id="GO:0005524">
    <property type="term" value="F:ATP binding"/>
    <property type="evidence" value="ECO:0007669"/>
    <property type="project" value="UniProtKB-UniRule"/>
</dbReference>
<evidence type="ECO:0000256" key="4">
    <source>
        <dbReference type="ARBA" id="ARBA00022694"/>
    </source>
</evidence>
<keyword evidence="2 8" id="KW-0963">Cytoplasm</keyword>
<dbReference type="InterPro" id="IPR011063">
    <property type="entry name" value="TilS/TtcA_N"/>
</dbReference>
<dbReference type="Proteomes" id="UP000525987">
    <property type="component" value="Unassembled WGS sequence"/>
</dbReference>
<dbReference type="Gene3D" id="1.20.59.20">
    <property type="match status" value="1"/>
</dbReference>
<protein>
    <recommendedName>
        <fullName evidence="8">tRNA(Ile)-lysidine synthase</fullName>
        <ecNumber evidence="8">6.3.4.19</ecNumber>
    </recommendedName>
    <alternativeName>
        <fullName evidence="8">tRNA(Ile)-2-lysyl-cytidine synthase</fullName>
    </alternativeName>
    <alternativeName>
        <fullName evidence="8">tRNA(Ile)-lysidine synthetase</fullName>
    </alternativeName>
</protein>
<dbReference type="InterPro" id="IPR014729">
    <property type="entry name" value="Rossmann-like_a/b/a_fold"/>
</dbReference>
<dbReference type="CDD" id="cd01992">
    <property type="entry name" value="TilS_N"/>
    <property type="match status" value="1"/>
</dbReference>
<dbReference type="RefSeq" id="WP_183388655.1">
    <property type="nucleotide sequence ID" value="NZ_JACHXM010000019.1"/>
</dbReference>